<keyword evidence="5" id="KW-0029">Amino-acid transport</keyword>
<feature type="domain" description="Amino acid permease/ SLC12A" evidence="9">
    <location>
        <begin position="15"/>
        <end position="432"/>
    </location>
</feature>
<evidence type="ECO:0000256" key="5">
    <source>
        <dbReference type="ARBA" id="ARBA00022970"/>
    </source>
</evidence>
<dbReference type="PANTHER" id="PTHR43495">
    <property type="entry name" value="GABA PERMEASE"/>
    <property type="match status" value="1"/>
</dbReference>
<organism evidence="10 11">
    <name type="scientific">Staphylococcus pasteuri_A</name>
    <dbReference type="NCBI Taxonomy" id="3062664"/>
    <lineage>
        <taxon>Bacteria</taxon>
        <taxon>Bacillati</taxon>
        <taxon>Bacillota</taxon>
        <taxon>Bacilli</taxon>
        <taxon>Bacillales</taxon>
        <taxon>Staphylococcaceae</taxon>
        <taxon>Staphylococcus</taxon>
    </lineage>
</organism>
<dbReference type="GO" id="GO:0005886">
    <property type="term" value="C:plasma membrane"/>
    <property type="evidence" value="ECO:0007669"/>
    <property type="project" value="UniProtKB-SubCell"/>
</dbReference>
<feature type="transmembrane region" description="Helical" evidence="8">
    <location>
        <begin position="430"/>
        <end position="449"/>
    </location>
</feature>
<dbReference type="RefSeq" id="WP_046467122.1">
    <property type="nucleotide sequence ID" value="NZ_JAUOQO010000007.1"/>
</dbReference>
<feature type="transmembrane region" description="Helical" evidence="8">
    <location>
        <begin position="361"/>
        <end position="382"/>
    </location>
</feature>
<evidence type="ECO:0000259" key="9">
    <source>
        <dbReference type="Pfam" id="PF00324"/>
    </source>
</evidence>
<proteinExistence type="predicted"/>
<name>A0AAW7YUE5_9STAP</name>
<keyword evidence="7 8" id="KW-0472">Membrane</keyword>
<evidence type="ECO:0000256" key="4">
    <source>
        <dbReference type="ARBA" id="ARBA00022692"/>
    </source>
</evidence>
<feature type="transmembrane region" description="Helical" evidence="8">
    <location>
        <begin position="279"/>
        <end position="309"/>
    </location>
</feature>
<evidence type="ECO:0000256" key="2">
    <source>
        <dbReference type="ARBA" id="ARBA00022448"/>
    </source>
</evidence>
<evidence type="ECO:0000256" key="3">
    <source>
        <dbReference type="ARBA" id="ARBA00022475"/>
    </source>
</evidence>
<feature type="transmembrane region" description="Helical" evidence="8">
    <location>
        <begin position="195"/>
        <end position="217"/>
    </location>
</feature>
<dbReference type="Gene3D" id="1.20.1740.10">
    <property type="entry name" value="Amino acid/polyamine transporter I"/>
    <property type="match status" value="1"/>
</dbReference>
<dbReference type="EMBL" id="JAUOQO010000007">
    <property type="protein sequence ID" value="MDO6574275.1"/>
    <property type="molecule type" value="Genomic_DNA"/>
</dbReference>
<evidence type="ECO:0000256" key="8">
    <source>
        <dbReference type="SAM" id="Phobius"/>
    </source>
</evidence>
<evidence type="ECO:0000256" key="6">
    <source>
        <dbReference type="ARBA" id="ARBA00022989"/>
    </source>
</evidence>
<gene>
    <name evidence="10" type="ORF">Q4528_08890</name>
</gene>
<feature type="transmembrane region" description="Helical" evidence="8">
    <location>
        <begin position="153"/>
        <end position="175"/>
    </location>
</feature>
<evidence type="ECO:0000313" key="10">
    <source>
        <dbReference type="EMBL" id="MDO6574275.1"/>
    </source>
</evidence>
<comment type="subcellular location">
    <subcellularLocation>
        <location evidence="1">Cell membrane</location>
        <topology evidence="1">Multi-pass membrane protein</topology>
    </subcellularLocation>
</comment>
<keyword evidence="11" id="KW-1185">Reference proteome</keyword>
<feature type="transmembrane region" description="Helical" evidence="8">
    <location>
        <begin position="38"/>
        <end position="58"/>
    </location>
</feature>
<evidence type="ECO:0000256" key="1">
    <source>
        <dbReference type="ARBA" id="ARBA00004651"/>
    </source>
</evidence>
<dbReference type="AlphaFoldDB" id="A0AAW7YUE5"/>
<feature type="transmembrane region" description="Helical" evidence="8">
    <location>
        <begin position="123"/>
        <end position="141"/>
    </location>
</feature>
<feature type="transmembrane region" description="Helical" evidence="8">
    <location>
        <begin position="403"/>
        <end position="424"/>
    </location>
</feature>
<dbReference type="InterPro" id="IPR004840">
    <property type="entry name" value="Amino_acid_permease_CS"/>
</dbReference>
<accession>A0AAW7YUE5</accession>
<keyword evidence="3" id="KW-1003">Cell membrane</keyword>
<feature type="transmembrane region" description="Helical" evidence="8">
    <location>
        <begin position="329"/>
        <end position="355"/>
    </location>
</feature>
<keyword evidence="6 8" id="KW-1133">Transmembrane helix</keyword>
<dbReference type="InterPro" id="IPR004841">
    <property type="entry name" value="AA-permease/SLC12A_dom"/>
</dbReference>
<feature type="transmembrane region" description="Helical" evidence="8">
    <location>
        <begin position="238"/>
        <end position="259"/>
    </location>
</feature>
<comment type="caution">
    <text evidence="10">The sequence shown here is derived from an EMBL/GenBank/DDBJ whole genome shotgun (WGS) entry which is preliminary data.</text>
</comment>
<keyword evidence="4 8" id="KW-0812">Transmembrane</keyword>
<dbReference type="Pfam" id="PF00324">
    <property type="entry name" value="AA_permease"/>
    <property type="match status" value="1"/>
</dbReference>
<evidence type="ECO:0000313" key="11">
    <source>
        <dbReference type="Proteomes" id="UP001170310"/>
    </source>
</evidence>
<dbReference type="GO" id="GO:0006865">
    <property type="term" value="P:amino acid transport"/>
    <property type="evidence" value="ECO:0007669"/>
    <property type="project" value="UniProtKB-KW"/>
</dbReference>
<dbReference type="FunFam" id="1.20.1740.10:FF:000001">
    <property type="entry name" value="Amino acid permease"/>
    <property type="match status" value="1"/>
</dbReference>
<reference evidence="10" key="1">
    <citation type="submission" date="2023-07" db="EMBL/GenBank/DDBJ databases">
        <title>Genome content predicts the carbon catabolic preferences of heterotrophic bacteria.</title>
        <authorList>
            <person name="Gralka M."/>
        </authorList>
    </citation>
    <scope>NUCLEOTIDE SEQUENCE</scope>
    <source>
        <strain evidence="10">E2R20</strain>
    </source>
</reference>
<dbReference type="PROSITE" id="PS00218">
    <property type="entry name" value="AMINO_ACID_PERMEASE_1"/>
    <property type="match status" value="1"/>
</dbReference>
<protein>
    <submittedName>
        <fullName evidence="10">Amino acid permease</fullName>
    </submittedName>
</protein>
<feature type="transmembrane region" description="Helical" evidence="8">
    <location>
        <begin position="12"/>
        <end position="32"/>
    </location>
</feature>
<dbReference type="PANTHER" id="PTHR43495:SF6">
    <property type="entry name" value="THREONINE_SERINE TRANSPORTER YBXG-RELATED"/>
    <property type="match status" value="1"/>
</dbReference>
<sequence>MENNELQRGLSARQMQMIALGGTIGVGLFMGATSTIKWTGPSVIFAYLIAGIFLFLIMRAMGEMIYINPTTGSFATFASDYIHPAAGYMTAWSNIFQWVVVGMSEVIAVGEYMNYWFPNLPQWIPGVIAILLLAAANLVSVKAFGEFEFWFALIKVITIVLMIIAGFGLILFGLGNGGHPVGFSNLWSHGGFMPNGIVGFFFALSIVIGSYQGVELIGISAGETKDPHKNIVKAVNGVIWRILIFYLGAIFVIVTVYPWDELGSIGSPFVATFAKVGITFAAGLINFVVLTAAMSGCNSGIFSASRMIYTLARKGQLPKIFTKVMKNGVPIYTVLAISIGILIGALLNVILPLFIKGADSIFVYVYSASILPGMIPWFMILISHIRFRKLHPGETKNHPFKMPGGIVASYLTIAFLIIVLIGMLFNKETVVSVVIGIVFLTAVTIYYFIRYNKAEKKLKKDNTLK</sequence>
<dbReference type="GO" id="GO:0055085">
    <property type="term" value="P:transmembrane transport"/>
    <property type="evidence" value="ECO:0007669"/>
    <property type="project" value="InterPro"/>
</dbReference>
<dbReference type="Proteomes" id="UP001170310">
    <property type="component" value="Unassembled WGS sequence"/>
</dbReference>
<keyword evidence="2" id="KW-0813">Transport</keyword>
<dbReference type="PIRSF" id="PIRSF006060">
    <property type="entry name" value="AA_transporter"/>
    <property type="match status" value="1"/>
</dbReference>
<evidence type="ECO:0000256" key="7">
    <source>
        <dbReference type="ARBA" id="ARBA00023136"/>
    </source>
</evidence>